<dbReference type="Proteomes" id="UP001302072">
    <property type="component" value="Chromosome"/>
</dbReference>
<evidence type="ECO:0000259" key="1">
    <source>
        <dbReference type="Pfam" id="PF08972"/>
    </source>
</evidence>
<proteinExistence type="predicted"/>
<dbReference type="InterPro" id="IPR035069">
    <property type="entry name" value="TTHA1013/TTHA0281-like"/>
</dbReference>
<protein>
    <submittedName>
        <fullName evidence="2">DUF1902 domain-containing protein</fullName>
    </submittedName>
</protein>
<dbReference type="Pfam" id="PF08972">
    <property type="entry name" value="DUF1902"/>
    <property type="match status" value="1"/>
</dbReference>
<evidence type="ECO:0000313" key="3">
    <source>
        <dbReference type="Proteomes" id="UP001302072"/>
    </source>
</evidence>
<dbReference type="SUPFAM" id="SSF143100">
    <property type="entry name" value="TTHA1013/TTHA0281-like"/>
    <property type="match status" value="1"/>
</dbReference>
<dbReference type="RefSeq" id="WP_311191949.1">
    <property type="nucleotide sequence ID" value="NZ_CP115541.1"/>
</dbReference>
<accession>A0ABY9YPD0</accession>
<dbReference type="EMBL" id="CP115541">
    <property type="protein sequence ID" value="WNH52764.1"/>
    <property type="molecule type" value="Genomic_DNA"/>
</dbReference>
<feature type="domain" description="DUF1902" evidence="1">
    <location>
        <begin position="26"/>
        <end position="84"/>
    </location>
</feature>
<organism evidence="2 3">
    <name type="scientific">Stenotrophomonas oahuensis</name>
    <dbReference type="NCBI Taxonomy" id="3003271"/>
    <lineage>
        <taxon>Bacteria</taxon>
        <taxon>Pseudomonadati</taxon>
        <taxon>Pseudomonadota</taxon>
        <taxon>Gammaproteobacteria</taxon>
        <taxon>Lysobacterales</taxon>
        <taxon>Lysobacteraceae</taxon>
        <taxon>Stenotrophomonas</taxon>
    </lineage>
</organism>
<name>A0ABY9YPD0_9GAMM</name>
<sequence length="87" mass="9756">MNLHYRLGWPFGHFLARCGFPTTIRLDITHNEETNVYVGTSTDLPGLKVEAATYEDAAREATMRVPDMLKAVGVCRRGAPTDFERSL</sequence>
<reference evidence="2 3" key="1">
    <citation type="submission" date="2022-12" db="EMBL/GenBank/DDBJ databases">
        <title>Two new species, Stenotrophomonas aracearum and Stenotrophomonas oahuensis, isolated from Anthurium (Araceae family) in Hawaii.</title>
        <authorList>
            <person name="Chunag S.C."/>
            <person name="Dobhal S."/>
            <person name="Alvarez A."/>
            <person name="Arif M."/>
        </authorList>
    </citation>
    <scope>NUCLEOTIDE SEQUENCE [LARGE SCALE GENOMIC DNA]</scope>
    <source>
        <strain evidence="2 3">A5586</strain>
    </source>
</reference>
<evidence type="ECO:0000313" key="2">
    <source>
        <dbReference type="EMBL" id="WNH52764.1"/>
    </source>
</evidence>
<dbReference type="InterPro" id="IPR015066">
    <property type="entry name" value="DUF1902"/>
</dbReference>
<keyword evidence="3" id="KW-1185">Reference proteome</keyword>
<gene>
    <name evidence="2" type="ORF">PDM29_00400</name>
</gene>
<dbReference type="Gene3D" id="3.30.2390.10">
    <property type="entry name" value="TTHA1013-like"/>
    <property type="match status" value="1"/>
</dbReference>